<dbReference type="PANTHER" id="PTHR24305">
    <property type="entry name" value="CYTOCHROME P450"/>
    <property type="match status" value="1"/>
</dbReference>
<comment type="cofactor">
    <cofactor evidence="1 5">
        <name>heme</name>
        <dbReference type="ChEBI" id="CHEBI:30413"/>
    </cofactor>
</comment>
<keyword evidence="5" id="KW-0349">Heme</keyword>
<comment type="similarity">
    <text evidence="2">Belongs to the cytochrome P450 family.</text>
</comment>
<dbReference type="PANTHER" id="PTHR24305:SF232">
    <property type="entry name" value="P450, PUTATIVE (EUROFUNG)-RELATED"/>
    <property type="match status" value="1"/>
</dbReference>
<dbReference type="InterPro" id="IPR001128">
    <property type="entry name" value="Cyt_P450"/>
</dbReference>
<dbReference type="AlphaFoldDB" id="A0AAN6IRY8"/>
<dbReference type="GO" id="GO:0020037">
    <property type="term" value="F:heme binding"/>
    <property type="evidence" value="ECO:0007669"/>
    <property type="project" value="InterPro"/>
</dbReference>
<reference evidence="6" key="1">
    <citation type="submission" date="2023-01" db="EMBL/GenBank/DDBJ databases">
        <title>Exophiala dermititidis isolated from Cystic Fibrosis Patient.</title>
        <authorList>
            <person name="Kurbessoian T."/>
            <person name="Crocker A."/>
            <person name="Murante D."/>
            <person name="Hogan D.A."/>
            <person name="Stajich J.E."/>
        </authorList>
    </citation>
    <scope>NUCLEOTIDE SEQUENCE</scope>
    <source>
        <strain evidence="6">Ex8</strain>
    </source>
</reference>
<organism evidence="6 7">
    <name type="scientific">Exophiala dermatitidis</name>
    <name type="common">Black yeast-like fungus</name>
    <name type="synonym">Wangiella dermatitidis</name>
    <dbReference type="NCBI Taxonomy" id="5970"/>
    <lineage>
        <taxon>Eukaryota</taxon>
        <taxon>Fungi</taxon>
        <taxon>Dikarya</taxon>
        <taxon>Ascomycota</taxon>
        <taxon>Pezizomycotina</taxon>
        <taxon>Eurotiomycetes</taxon>
        <taxon>Chaetothyriomycetidae</taxon>
        <taxon>Chaetothyriales</taxon>
        <taxon>Herpotrichiellaceae</taxon>
        <taxon>Exophiala</taxon>
    </lineage>
</organism>
<dbReference type="InterPro" id="IPR036396">
    <property type="entry name" value="Cyt_P450_sf"/>
</dbReference>
<dbReference type="EMBL" id="JAJGCB010000019">
    <property type="protein sequence ID" value="KAJ8988365.1"/>
    <property type="molecule type" value="Genomic_DNA"/>
</dbReference>
<feature type="binding site" description="axial binding residue" evidence="5">
    <location>
        <position position="441"/>
    </location>
    <ligand>
        <name>heme</name>
        <dbReference type="ChEBI" id="CHEBI:30413"/>
    </ligand>
    <ligandPart>
        <name>Fe</name>
        <dbReference type="ChEBI" id="CHEBI:18248"/>
    </ligandPart>
</feature>
<gene>
    <name evidence="6" type="ORF">HRR80_007779</name>
</gene>
<evidence type="ECO:0000313" key="6">
    <source>
        <dbReference type="EMBL" id="KAJ8988365.1"/>
    </source>
</evidence>
<evidence type="ECO:0000256" key="1">
    <source>
        <dbReference type="ARBA" id="ARBA00001971"/>
    </source>
</evidence>
<dbReference type="Pfam" id="PF00067">
    <property type="entry name" value="p450"/>
    <property type="match status" value="1"/>
</dbReference>
<evidence type="ECO:0000256" key="3">
    <source>
        <dbReference type="ARBA" id="ARBA00022723"/>
    </source>
</evidence>
<dbReference type="InterPro" id="IPR050121">
    <property type="entry name" value="Cytochrome_P450_monoxygenase"/>
</dbReference>
<dbReference type="PRINTS" id="PR00465">
    <property type="entry name" value="EP450IV"/>
</dbReference>
<dbReference type="Gene3D" id="1.10.630.10">
    <property type="entry name" value="Cytochrome P450"/>
    <property type="match status" value="1"/>
</dbReference>
<comment type="caution">
    <text evidence="6">The sequence shown here is derived from an EMBL/GenBank/DDBJ whole genome shotgun (WGS) entry which is preliminary data.</text>
</comment>
<dbReference type="SUPFAM" id="SSF48264">
    <property type="entry name" value="Cytochrome P450"/>
    <property type="match status" value="1"/>
</dbReference>
<evidence type="ECO:0000256" key="2">
    <source>
        <dbReference type="ARBA" id="ARBA00010617"/>
    </source>
</evidence>
<dbReference type="GO" id="GO:0005506">
    <property type="term" value="F:iron ion binding"/>
    <property type="evidence" value="ECO:0007669"/>
    <property type="project" value="InterPro"/>
</dbReference>
<evidence type="ECO:0000256" key="5">
    <source>
        <dbReference type="PIRSR" id="PIRSR602403-1"/>
    </source>
</evidence>
<dbReference type="Proteomes" id="UP001161757">
    <property type="component" value="Unassembled WGS sequence"/>
</dbReference>
<dbReference type="InterPro" id="IPR002403">
    <property type="entry name" value="Cyt_P450_E_grp-IV"/>
</dbReference>
<accession>A0AAN6IRY8</accession>
<dbReference type="PRINTS" id="PR00385">
    <property type="entry name" value="P450"/>
</dbReference>
<dbReference type="CDD" id="cd11060">
    <property type="entry name" value="CYP57A1-like"/>
    <property type="match status" value="1"/>
</dbReference>
<evidence type="ECO:0008006" key="8">
    <source>
        <dbReference type="Google" id="ProtNLM"/>
    </source>
</evidence>
<keyword evidence="4 5" id="KW-0408">Iron</keyword>
<evidence type="ECO:0000256" key="4">
    <source>
        <dbReference type="ARBA" id="ARBA00023004"/>
    </source>
</evidence>
<dbReference type="GO" id="GO:0004497">
    <property type="term" value="F:monooxygenase activity"/>
    <property type="evidence" value="ECO:0007669"/>
    <property type="project" value="InterPro"/>
</dbReference>
<sequence>MLVSITYLPLLGLALTVLYLLSNRYQKGLWRIPGPWLRSLSTIPRMLAIYRTHSHKYDIELHRKYGKVVRVAPNILSVSDTAEINQLYGITTKFVKSGFYSLSEVFDEKGELMPDPFILKDKTVHTRMKRNAANAYSLNALVQMEPYVDEVTTHLLSILDRYAEAGQVCNIGDVAKNYAMDAITSITFGRNFNYLDKGDALRFYKTLDIFTDYMAIFGQIPWIHPYLLKNPCIAQWWVGEDSSQAEMIALSSSEIEKGRQRTAEDGPMTFLERLLLNQKSNPKSITDHEMLTHAWGNLAAGSDTTGTAIRSLIYYVLKHERVYKQLCEEVRAKLTLPVSFADANALPYLTACIKESMRMHPSVGLILGRTTPPGGATISGHYVPAGTEVGMNPYVLHYDPDVFPNPDTFRPERWLPAESSEDHLRQMNRSFFAFGHGAHTCSGRHISMLEITKLMPTLLLRYDLELVDGGKDYKFKNRWFTPQEGLLVTLTRRAETAAGSGRSRSG</sequence>
<dbReference type="GO" id="GO:0016705">
    <property type="term" value="F:oxidoreductase activity, acting on paired donors, with incorporation or reduction of molecular oxygen"/>
    <property type="evidence" value="ECO:0007669"/>
    <property type="project" value="InterPro"/>
</dbReference>
<protein>
    <recommendedName>
        <fullName evidence="8">Cytochrome P450 oxidoreductase</fullName>
    </recommendedName>
</protein>
<proteinExistence type="inferred from homology"/>
<keyword evidence="3 5" id="KW-0479">Metal-binding</keyword>
<evidence type="ECO:0000313" key="7">
    <source>
        <dbReference type="Proteomes" id="UP001161757"/>
    </source>
</evidence>
<name>A0AAN6IRY8_EXODE</name>